<keyword evidence="7 9" id="KW-0472">Membrane</keyword>
<feature type="transmembrane region" description="Helical" evidence="9">
    <location>
        <begin position="217"/>
        <end position="238"/>
    </location>
</feature>
<keyword evidence="11" id="KW-1185">Reference proteome</keyword>
<evidence type="ECO:0000256" key="3">
    <source>
        <dbReference type="ARBA" id="ARBA00022448"/>
    </source>
</evidence>
<keyword evidence="6 9" id="KW-1133">Transmembrane helix</keyword>
<dbReference type="PANTHER" id="PTHR48086:SF7">
    <property type="entry name" value="SODIUM-SOLUTE SYMPORTER-RELATED"/>
    <property type="match status" value="1"/>
</dbReference>
<feature type="transmembrane region" description="Helical" evidence="9">
    <location>
        <begin position="6"/>
        <end position="23"/>
    </location>
</feature>
<gene>
    <name evidence="10" type="ORF">NBM05_07825</name>
</gene>
<feature type="transmembrane region" description="Helical" evidence="9">
    <location>
        <begin position="184"/>
        <end position="205"/>
    </location>
</feature>
<evidence type="ECO:0000256" key="7">
    <source>
        <dbReference type="ARBA" id="ARBA00023136"/>
    </source>
</evidence>
<dbReference type="InterPro" id="IPR018212">
    <property type="entry name" value="Na/solute_symporter_CS"/>
</dbReference>
<comment type="subcellular location">
    <subcellularLocation>
        <location evidence="1">Membrane</location>
        <topology evidence="1">Multi-pass membrane protein</topology>
    </subcellularLocation>
</comment>
<dbReference type="EMBL" id="JANAFB010000015">
    <property type="protein sequence ID" value="MCP3425917.1"/>
    <property type="molecule type" value="Genomic_DNA"/>
</dbReference>
<comment type="similarity">
    <text evidence="2 8">Belongs to the sodium:solute symporter (SSF) (TC 2.A.21) family.</text>
</comment>
<evidence type="ECO:0000313" key="11">
    <source>
        <dbReference type="Proteomes" id="UP001139502"/>
    </source>
</evidence>
<dbReference type="GO" id="GO:0005886">
    <property type="term" value="C:plasma membrane"/>
    <property type="evidence" value="ECO:0007669"/>
    <property type="project" value="TreeGrafter"/>
</dbReference>
<name>A0A9X2KHJ8_9MICC</name>
<protein>
    <submittedName>
        <fullName evidence="10">Sodium:solute symporter</fullName>
    </submittedName>
</protein>
<accession>A0A9X2KHJ8</accession>
<dbReference type="InterPro" id="IPR001734">
    <property type="entry name" value="Na/solute_symporter"/>
</dbReference>
<dbReference type="Gene3D" id="1.20.1730.10">
    <property type="entry name" value="Sodium/glucose cotransporter"/>
    <property type="match status" value="1"/>
</dbReference>
<evidence type="ECO:0000256" key="9">
    <source>
        <dbReference type="SAM" id="Phobius"/>
    </source>
</evidence>
<evidence type="ECO:0000313" key="10">
    <source>
        <dbReference type="EMBL" id="MCP3425917.1"/>
    </source>
</evidence>
<feature type="transmembrane region" description="Helical" evidence="9">
    <location>
        <begin position="44"/>
        <end position="66"/>
    </location>
</feature>
<dbReference type="GO" id="GO:0046942">
    <property type="term" value="P:carboxylic acid transport"/>
    <property type="evidence" value="ECO:0007669"/>
    <property type="project" value="UniProtKB-ARBA"/>
</dbReference>
<keyword evidence="4" id="KW-1003">Cell membrane</keyword>
<feature type="transmembrane region" description="Helical" evidence="9">
    <location>
        <begin position="373"/>
        <end position="392"/>
    </location>
</feature>
<dbReference type="PROSITE" id="PS50283">
    <property type="entry name" value="NA_SOLUT_SYMP_3"/>
    <property type="match status" value="1"/>
</dbReference>
<evidence type="ECO:0000256" key="8">
    <source>
        <dbReference type="RuleBase" id="RU362091"/>
    </source>
</evidence>
<proteinExistence type="inferred from homology"/>
<feature type="transmembrane region" description="Helical" evidence="9">
    <location>
        <begin position="308"/>
        <end position="333"/>
    </location>
</feature>
<feature type="transmembrane region" description="Helical" evidence="9">
    <location>
        <begin position="259"/>
        <end position="283"/>
    </location>
</feature>
<dbReference type="InterPro" id="IPR050277">
    <property type="entry name" value="Sodium:Solute_Symporter"/>
</dbReference>
<feature type="transmembrane region" description="Helical" evidence="9">
    <location>
        <begin position="72"/>
        <end position="95"/>
    </location>
</feature>
<feature type="transmembrane region" description="Helical" evidence="9">
    <location>
        <begin position="424"/>
        <end position="445"/>
    </location>
</feature>
<keyword evidence="3" id="KW-0813">Transport</keyword>
<dbReference type="InterPro" id="IPR038377">
    <property type="entry name" value="Na/Glc_symporter_sf"/>
</dbReference>
<dbReference type="PANTHER" id="PTHR48086">
    <property type="entry name" value="SODIUM/PROLINE SYMPORTER-RELATED"/>
    <property type="match status" value="1"/>
</dbReference>
<dbReference type="AlphaFoldDB" id="A0A9X2KHJ8"/>
<keyword evidence="5 9" id="KW-0812">Transmembrane</keyword>
<evidence type="ECO:0000256" key="1">
    <source>
        <dbReference type="ARBA" id="ARBA00004141"/>
    </source>
</evidence>
<evidence type="ECO:0000256" key="5">
    <source>
        <dbReference type="ARBA" id="ARBA00022692"/>
    </source>
</evidence>
<evidence type="ECO:0000256" key="6">
    <source>
        <dbReference type="ARBA" id="ARBA00022989"/>
    </source>
</evidence>
<dbReference type="CDD" id="cd11479">
    <property type="entry name" value="SLC5sbd_u3"/>
    <property type="match status" value="1"/>
</dbReference>
<feature type="transmembrane region" description="Helical" evidence="9">
    <location>
        <begin position="116"/>
        <end position="144"/>
    </location>
</feature>
<organism evidence="10 11">
    <name type="scientific">Rothia santali</name>
    <dbReference type="NCBI Taxonomy" id="2949643"/>
    <lineage>
        <taxon>Bacteria</taxon>
        <taxon>Bacillati</taxon>
        <taxon>Actinomycetota</taxon>
        <taxon>Actinomycetes</taxon>
        <taxon>Micrococcales</taxon>
        <taxon>Micrococcaceae</taxon>
        <taxon>Rothia</taxon>
    </lineage>
</organism>
<feature type="transmembrane region" description="Helical" evidence="9">
    <location>
        <begin position="451"/>
        <end position="469"/>
    </location>
</feature>
<feature type="transmembrane region" description="Helical" evidence="9">
    <location>
        <begin position="398"/>
        <end position="417"/>
    </location>
</feature>
<dbReference type="Pfam" id="PF00474">
    <property type="entry name" value="SSF"/>
    <property type="match status" value="1"/>
</dbReference>
<dbReference type="RefSeq" id="WP_254166338.1">
    <property type="nucleotide sequence ID" value="NZ_JANAFB010000015.1"/>
</dbReference>
<dbReference type="Proteomes" id="UP001139502">
    <property type="component" value="Unassembled WGS sequence"/>
</dbReference>
<sequence>MILDYIVIAAYVVGILGVGYWGMRRSRSKSDYLVAGRRLGGFMYSGAMSAIVLGGASTVGGIGLGYEYGLSGAWLVVAIGLGILVLSAFFAKRIVKLKVFTVTEMLDLRYGGSSGLISGIVMFLYTLMLVVTSTLAYATIFHVLFGVPNIVGVLIGGSIVVVYSVMGGMWSITLTDIVQFVIKTIGILFLLLPIAIAHAGGFGAMRDRLGESFYSPLSIGGATIVTYIVVYTLGLLIGQDIWQRVVTARTPRVAKWSGISSGVYCVVYAIAGALIGMAARVVFPDLALRDDAFATIAQELLPPGVRGLVLAAALSAMMSTASGALIASATVFSSDILPRFSKRLRTAAEATEADAAAAGEPDGHGESLRGYRISVFALGALAMLLAAVVTDVVAALTVAYDILVGGLLIAILGGLVWRRGTRAGALSSMVVGTVVVIVSMMVWGVLANEPIYYSLAASLVTYVAVSLVTKPTDRVVLDEWNRRLRLDDRTAVNDVVYAARPSVTISQGEK</sequence>
<comment type="caution">
    <text evidence="10">The sequence shown here is derived from an EMBL/GenBank/DDBJ whole genome shotgun (WGS) entry which is preliminary data.</text>
</comment>
<feature type="transmembrane region" description="Helical" evidence="9">
    <location>
        <begin position="150"/>
        <end position="172"/>
    </location>
</feature>
<evidence type="ECO:0000256" key="4">
    <source>
        <dbReference type="ARBA" id="ARBA00022475"/>
    </source>
</evidence>
<dbReference type="GO" id="GO:0022857">
    <property type="term" value="F:transmembrane transporter activity"/>
    <property type="evidence" value="ECO:0007669"/>
    <property type="project" value="InterPro"/>
</dbReference>
<evidence type="ECO:0000256" key="2">
    <source>
        <dbReference type="ARBA" id="ARBA00006434"/>
    </source>
</evidence>
<dbReference type="PROSITE" id="PS00457">
    <property type="entry name" value="NA_SOLUT_SYMP_2"/>
    <property type="match status" value="1"/>
</dbReference>
<reference evidence="10" key="1">
    <citation type="submission" date="2022-06" db="EMBL/GenBank/DDBJ databases">
        <title>Rothia sp. isolated from sandalwood seedling.</title>
        <authorList>
            <person name="Tuikhar N."/>
            <person name="Kirdat K."/>
            <person name="Thorat V."/>
            <person name="Swetha P."/>
            <person name="Padma S."/>
            <person name="Sundararaj R."/>
            <person name="Yadav A."/>
        </authorList>
    </citation>
    <scope>NUCLEOTIDE SEQUENCE</scope>
    <source>
        <strain evidence="10">AR01</strain>
    </source>
</reference>